<evidence type="ECO:0000256" key="1">
    <source>
        <dbReference type="SAM" id="MobiDB-lite"/>
    </source>
</evidence>
<feature type="domain" description="DUF7573" evidence="2">
    <location>
        <begin position="67"/>
        <end position="102"/>
    </location>
</feature>
<protein>
    <recommendedName>
        <fullName evidence="2">DUF7573 domain-containing protein</fullName>
    </recommendedName>
</protein>
<reference evidence="3 6" key="1">
    <citation type="submission" date="2017-01" db="EMBL/GenBank/DDBJ databases">
        <title>Complete genome sequence of Haloterrigena daqingensis type strain (JX313T).</title>
        <authorList>
            <person name="Shuang W."/>
        </authorList>
    </citation>
    <scope>NUCLEOTIDE SEQUENCE [LARGE SCALE GENOMIC DNA]</scope>
    <source>
        <strain evidence="3 6">JX313</strain>
    </source>
</reference>
<dbReference type="RefSeq" id="WP_076584311.1">
    <property type="nucleotide sequence ID" value="NZ_CP019327.1"/>
</dbReference>
<evidence type="ECO:0000313" key="5">
    <source>
        <dbReference type="Proteomes" id="UP000185687"/>
    </source>
</evidence>
<dbReference type="InterPro" id="IPR055995">
    <property type="entry name" value="DUF7573"/>
</dbReference>
<gene>
    <name evidence="3" type="ORF">BB347_11930</name>
    <name evidence="4" type="ORF">SAMN05421809_3788</name>
</gene>
<dbReference type="KEGG" id="hda:BB347_11930"/>
<dbReference type="EMBL" id="FTNP01000010">
    <property type="protein sequence ID" value="SIS08744.1"/>
    <property type="molecule type" value="Genomic_DNA"/>
</dbReference>
<dbReference type="EMBL" id="CP019327">
    <property type="protein sequence ID" value="APX97269.1"/>
    <property type="molecule type" value="Genomic_DNA"/>
</dbReference>
<dbReference type="Proteomes" id="UP000187321">
    <property type="component" value="Chromosome"/>
</dbReference>
<proteinExistence type="predicted"/>
<name>A0A1N7G8A9_9EURY</name>
<dbReference type="AlphaFoldDB" id="A0A1N7G8A9"/>
<dbReference type="STRING" id="588898.BB347_11930"/>
<feature type="compositionally biased region" description="Acidic residues" evidence="1">
    <location>
        <begin position="19"/>
        <end position="34"/>
    </location>
</feature>
<dbReference type="OrthoDB" id="157634at2157"/>
<evidence type="ECO:0000259" key="2">
    <source>
        <dbReference type="Pfam" id="PF24458"/>
    </source>
</evidence>
<sequence>MTDDATLSDFSSPGSDAGTEADESDTSGESDESSESSKAPTRADEQTDDELERDTIEEPQHTVEAPRTTFAWGSYTCGHCEAATERAWRVDGEFVCPACKPW</sequence>
<evidence type="ECO:0000313" key="4">
    <source>
        <dbReference type="EMBL" id="SIS08744.1"/>
    </source>
</evidence>
<evidence type="ECO:0000313" key="3">
    <source>
        <dbReference type="EMBL" id="APX97269.1"/>
    </source>
</evidence>
<evidence type="ECO:0000313" key="6">
    <source>
        <dbReference type="Proteomes" id="UP000187321"/>
    </source>
</evidence>
<reference evidence="4 5" key="2">
    <citation type="submission" date="2017-01" db="EMBL/GenBank/DDBJ databases">
        <authorList>
            <person name="Mah S.A."/>
            <person name="Swanson W.J."/>
            <person name="Moy G.W."/>
            <person name="Vacquier V.D."/>
        </authorList>
    </citation>
    <scope>NUCLEOTIDE SEQUENCE [LARGE SCALE GENOMIC DNA]</scope>
    <source>
        <strain evidence="4 5">CGMCC 1.8909</strain>
    </source>
</reference>
<dbReference type="Proteomes" id="UP000185687">
    <property type="component" value="Unassembled WGS sequence"/>
</dbReference>
<dbReference type="Pfam" id="PF24458">
    <property type="entry name" value="DUF7573"/>
    <property type="match status" value="1"/>
</dbReference>
<keyword evidence="5" id="KW-1185">Reference proteome</keyword>
<organism evidence="4 5">
    <name type="scientific">Natronorubrum daqingense</name>
    <dbReference type="NCBI Taxonomy" id="588898"/>
    <lineage>
        <taxon>Archaea</taxon>
        <taxon>Methanobacteriati</taxon>
        <taxon>Methanobacteriota</taxon>
        <taxon>Stenosarchaea group</taxon>
        <taxon>Halobacteria</taxon>
        <taxon>Halobacteriales</taxon>
        <taxon>Natrialbaceae</taxon>
        <taxon>Natronorubrum</taxon>
    </lineage>
</organism>
<dbReference type="GeneID" id="30956663"/>
<accession>A0A1N7G8A9</accession>
<feature type="region of interest" description="Disordered" evidence="1">
    <location>
        <begin position="1"/>
        <end position="67"/>
    </location>
</feature>